<evidence type="ECO:0000256" key="2">
    <source>
        <dbReference type="SAM" id="MobiDB-lite"/>
    </source>
</evidence>
<dbReference type="EMBL" id="JAOB01000006">
    <property type="protein sequence ID" value="EUA76456.1"/>
    <property type="molecule type" value="Genomic_DNA"/>
</dbReference>
<comment type="caution">
    <text evidence="3">The sequence shown here is derived from an EMBL/GenBank/DDBJ whole genome shotgun (WGS) entry which is preliminary data.</text>
</comment>
<dbReference type="AlphaFoldDB" id="X8E8C1"/>
<reference evidence="3" key="1">
    <citation type="submission" date="2014-01" db="EMBL/GenBank/DDBJ databases">
        <authorList>
            <person name="Brown-Elliot B."/>
            <person name="Wallace R."/>
            <person name="Lenaerts A."/>
            <person name="Ordway D."/>
            <person name="DeGroote M.A."/>
            <person name="Parker T."/>
            <person name="Sizemore C."/>
            <person name="Tallon L.J."/>
            <person name="Sadzewicz L.K."/>
            <person name="Sengamalay N."/>
            <person name="Fraser C.M."/>
            <person name="Hine E."/>
            <person name="Shefchek K.A."/>
            <person name="Das S.P."/>
            <person name="Tettelin H."/>
        </authorList>
    </citation>
    <scope>NUCLEOTIDE SEQUENCE [LARGE SCALE GENOMIC DNA]</scope>
    <source>
        <strain evidence="3">4042</strain>
    </source>
</reference>
<dbReference type="PATRIC" id="fig|1299334.3.peg.294"/>
<evidence type="ECO:0000313" key="3">
    <source>
        <dbReference type="EMBL" id="EUA76456.1"/>
    </source>
</evidence>
<organism evidence="3">
    <name type="scientific">Mycobacterium xenopi 4042</name>
    <dbReference type="NCBI Taxonomy" id="1299334"/>
    <lineage>
        <taxon>Bacteria</taxon>
        <taxon>Bacillati</taxon>
        <taxon>Actinomycetota</taxon>
        <taxon>Actinomycetes</taxon>
        <taxon>Mycobacteriales</taxon>
        <taxon>Mycobacteriaceae</taxon>
        <taxon>Mycobacterium</taxon>
    </lineage>
</organism>
<keyword evidence="1" id="KW-0175">Coiled coil</keyword>
<protein>
    <submittedName>
        <fullName evidence="3">Chromosome partition Smc domain protein</fullName>
    </submittedName>
</protein>
<feature type="coiled-coil region" evidence="1">
    <location>
        <begin position="96"/>
        <end position="123"/>
    </location>
</feature>
<feature type="region of interest" description="Disordered" evidence="2">
    <location>
        <begin position="318"/>
        <end position="354"/>
    </location>
</feature>
<proteinExistence type="predicted"/>
<evidence type="ECO:0000256" key="1">
    <source>
        <dbReference type="SAM" id="Coils"/>
    </source>
</evidence>
<feature type="coiled-coil region" evidence="1">
    <location>
        <begin position="235"/>
        <end position="262"/>
    </location>
</feature>
<sequence length="429" mass="46536">MGQRRFGPQALDAGAHLRNREGRAELAAAETQANELGAALAGALTEQAARQDAAEQALAALNESDAAISAIYEQLGRLGQDARTAEEEWVRLLRQREELETGRAQTVEELTELESRLRTAQQTQALSAGDPVDRQQIAAERSRLETARADEVEARLAVRTAEERANAVRGRADSLRRAAAAEREARLRAQQARAAREHAAAVAAAVADSGRLLAGRLSQVVTAASRRRDSLAVERQQHSAAMAAVREEVDALRTRIAALTEALHRDEVAKAEAALRIEGLEQMVLEQFGMAPDDLVAEYGPQVPLPPTELELVEYEQAGNAASRSPHRHRCRSTGPPRNAGPSAPNESWPSWAGSTRWRWRSTPRWRSATTFCPLSSKTSRPRARTCSTSSPTSTPASCRCLPRRSPTWNASFARCSPRCSPAGKAGCG</sequence>
<accession>X8E8C1</accession>
<gene>
    <name evidence="3" type="primary">smc</name>
    <name evidence="3" type="ORF">I553_7264</name>
</gene>
<name>X8E8C1_MYCXE</name>